<protein>
    <recommendedName>
        <fullName evidence="1">DNA-directed RNA polymerase</fullName>
        <ecNumber evidence="1">2.7.7.6</ecNumber>
    </recommendedName>
</protein>
<evidence type="ECO:0000256" key="3">
    <source>
        <dbReference type="ARBA" id="ARBA00022679"/>
    </source>
</evidence>
<dbReference type="Proteomes" id="UP000814176">
    <property type="component" value="Unassembled WGS sequence"/>
</dbReference>
<evidence type="ECO:0000313" key="7">
    <source>
        <dbReference type="EMBL" id="KAH9833573.1"/>
    </source>
</evidence>
<keyword evidence="5" id="KW-0804">Transcription</keyword>
<accession>A0ABQ8K8E5</accession>
<dbReference type="Pfam" id="PF04983">
    <property type="entry name" value="RNA_pol_Rpb1_3"/>
    <property type="match status" value="1"/>
</dbReference>
<keyword evidence="2" id="KW-0240">DNA-directed RNA polymerase</keyword>
<dbReference type="InterPro" id="IPR042102">
    <property type="entry name" value="RNA_pol_Rpb1_3_sf"/>
</dbReference>
<dbReference type="InterPro" id="IPR007066">
    <property type="entry name" value="RNA_pol_Rpb1_3"/>
</dbReference>
<reference evidence="7 9" key="1">
    <citation type="journal article" date="2021" name="Environ. Microbiol.">
        <title>Gene family expansions and transcriptome signatures uncover fungal adaptations to wood decay.</title>
        <authorList>
            <person name="Hage H."/>
            <person name="Miyauchi S."/>
            <person name="Viragh M."/>
            <person name="Drula E."/>
            <person name="Min B."/>
            <person name="Chaduli D."/>
            <person name="Navarro D."/>
            <person name="Favel A."/>
            <person name="Norest M."/>
            <person name="Lesage-Meessen L."/>
            <person name="Balint B."/>
            <person name="Merenyi Z."/>
            <person name="de Eugenio L."/>
            <person name="Morin E."/>
            <person name="Martinez A.T."/>
            <person name="Baldrian P."/>
            <person name="Stursova M."/>
            <person name="Martinez M.J."/>
            <person name="Novotny C."/>
            <person name="Magnuson J.K."/>
            <person name="Spatafora J.W."/>
            <person name="Maurice S."/>
            <person name="Pangilinan J."/>
            <person name="Andreopoulos W."/>
            <person name="LaButti K."/>
            <person name="Hundley H."/>
            <person name="Na H."/>
            <person name="Kuo A."/>
            <person name="Barry K."/>
            <person name="Lipzen A."/>
            <person name="Henrissat B."/>
            <person name="Riley R."/>
            <person name="Ahrendt S."/>
            <person name="Nagy L.G."/>
            <person name="Grigoriev I.V."/>
            <person name="Martin F."/>
            <person name="Rosso M.N."/>
        </authorList>
    </citation>
    <scope>NUCLEOTIDE SEQUENCE [LARGE SCALE GENOMIC DNA]</scope>
    <source>
        <strain evidence="7 9">CIRM-BRFM 1785</strain>
    </source>
</reference>
<evidence type="ECO:0000259" key="6">
    <source>
        <dbReference type="Pfam" id="PF04983"/>
    </source>
</evidence>
<organism evidence="7 9">
    <name type="scientific">Rhodofomes roseus</name>
    <dbReference type="NCBI Taxonomy" id="34475"/>
    <lineage>
        <taxon>Eukaryota</taxon>
        <taxon>Fungi</taxon>
        <taxon>Dikarya</taxon>
        <taxon>Basidiomycota</taxon>
        <taxon>Agaricomycotina</taxon>
        <taxon>Agaricomycetes</taxon>
        <taxon>Polyporales</taxon>
        <taxon>Rhodofomes</taxon>
    </lineage>
</organism>
<dbReference type="EMBL" id="JADCUA010000018">
    <property type="protein sequence ID" value="KAH9833573.1"/>
    <property type="molecule type" value="Genomic_DNA"/>
</dbReference>
<dbReference type="EC" id="2.7.7.6" evidence="1"/>
<dbReference type="EMBL" id="JADCUA010000018">
    <property type="protein sequence ID" value="KAH9833580.1"/>
    <property type="molecule type" value="Genomic_DNA"/>
</dbReference>
<feature type="non-terminal residue" evidence="7">
    <location>
        <position position="73"/>
    </location>
</feature>
<comment type="caution">
    <text evidence="7">The sequence shown here is derived from an EMBL/GenBank/DDBJ whole genome shotgun (WGS) entry which is preliminary data.</text>
</comment>
<dbReference type="GeneID" id="72009118"/>
<dbReference type="RefSeq" id="XP_047776313.1">
    <property type="nucleotide sequence ID" value="XM_047928386.1"/>
</dbReference>
<name>A0ABQ8K8E5_9APHY</name>
<dbReference type="PANTHER" id="PTHR19376:SF37">
    <property type="entry name" value="DNA-DIRECTED RNA POLYMERASE II SUBUNIT RPB1"/>
    <property type="match status" value="1"/>
</dbReference>
<evidence type="ECO:0000256" key="5">
    <source>
        <dbReference type="ARBA" id="ARBA00023163"/>
    </source>
</evidence>
<dbReference type="Gene3D" id="1.10.274.100">
    <property type="entry name" value="RNA polymerase Rpb1, domain 3"/>
    <property type="match status" value="1"/>
</dbReference>
<keyword evidence="4" id="KW-0548">Nucleotidyltransferase</keyword>
<evidence type="ECO:0000313" key="9">
    <source>
        <dbReference type="Proteomes" id="UP000814176"/>
    </source>
</evidence>
<feature type="non-terminal residue" evidence="7">
    <location>
        <position position="1"/>
    </location>
</feature>
<dbReference type="PANTHER" id="PTHR19376">
    <property type="entry name" value="DNA-DIRECTED RNA POLYMERASE"/>
    <property type="match status" value="1"/>
</dbReference>
<feature type="domain" description="RNA polymerase Rpb1" evidence="6">
    <location>
        <begin position="2"/>
        <end position="56"/>
    </location>
</feature>
<evidence type="ECO:0000256" key="4">
    <source>
        <dbReference type="ARBA" id="ARBA00022695"/>
    </source>
</evidence>
<sequence>LGIVDKKTVGASQGGLIHICFHEKSPEAMRTLFTGLQQVVGYWLFHNGFSIGIDDTIADWNTQAHISEQITTR</sequence>
<dbReference type="SUPFAM" id="SSF64484">
    <property type="entry name" value="beta and beta-prime subunits of DNA dependent RNA-polymerase"/>
    <property type="match status" value="1"/>
</dbReference>
<evidence type="ECO:0000313" key="8">
    <source>
        <dbReference type="EMBL" id="KAH9833580.1"/>
    </source>
</evidence>
<dbReference type="InterPro" id="IPR045867">
    <property type="entry name" value="DNA-dir_RpoC_beta_prime"/>
</dbReference>
<keyword evidence="3" id="KW-0808">Transferase</keyword>
<gene>
    <name evidence="7" type="ORF">C8Q71DRAFT_875430</name>
    <name evidence="8" type="ORF">C8Q71DRAFT_875436</name>
</gene>
<evidence type="ECO:0000256" key="1">
    <source>
        <dbReference type="ARBA" id="ARBA00012418"/>
    </source>
</evidence>
<evidence type="ECO:0000256" key="2">
    <source>
        <dbReference type="ARBA" id="ARBA00022478"/>
    </source>
</evidence>
<proteinExistence type="predicted"/>
<keyword evidence="9" id="KW-1185">Reference proteome</keyword>